<proteinExistence type="predicted"/>
<reference evidence="3" key="1">
    <citation type="submission" date="2012-02" db="EMBL/GenBank/DDBJ databases">
        <title>The complete genome of Echinicola vietnamensis DSM 17526.</title>
        <authorList>
            <person name="Lucas S."/>
            <person name="Copeland A."/>
            <person name="Lapidus A."/>
            <person name="Glavina del Rio T."/>
            <person name="Dalin E."/>
            <person name="Tice H."/>
            <person name="Bruce D."/>
            <person name="Goodwin L."/>
            <person name="Pitluck S."/>
            <person name="Peters L."/>
            <person name="Ovchinnikova G."/>
            <person name="Teshima H."/>
            <person name="Kyrpides N."/>
            <person name="Mavromatis K."/>
            <person name="Ivanova N."/>
            <person name="Brettin T."/>
            <person name="Detter J.C."/>
            <person name="Han C."/>
            <person name="Larimer F."/>
            <person name="Land M."/>
            <person name="Hauser L."/>
            <person name="Markowitz V."/>
            <person name="Cheng J.-F."/>
            <person name="Hugenholtz P."/>
            <person name="Woyke T."/>
            <person name="Wu D."/>
            <person name="Brambilla E."/>
            <person name="Klenk H.-P."/>
            <person name="Eisen J.A."/>
        </authorList>
    </citation>
    <scope>NUCLEOTIDE SEQUENCE [LARGE SCALE GENOMIC DNA]</scope>
    <source>
        <strain evidence="3">DSM 17526 / LMG 23754 / KMM 6221</strain>
    </source>
</reference>
<keyword evidence="3" id="KW-1185">Reference proteome</keyword>
<organism evidence="2 3">
    <name type="scientific">Echinicola vietnamensis (strain DSM 17526 / LMG 23754 / KMM 6221)</name>
    <dbReference type="NCBI Taxonomy" id="926556"/>
    <lineage>
        <taxon>Bacteria</taxon>
        <taxon>Pseudomonadati</taxon>
        <taxon>Bacteroidota</taxon>
        <taxon>Cytophagia</taxon>
        <taxon>Cytophagales</taxon>
        <taxon>Cyclobacteriaceae</taxon>
        <taxon>Echinicola</taxon>
    </lineage>
</organism>
<evidence type="ECO:0000259" key="1">
    <source>
        <dbReference type="Pfam" id="PF01370"/>
    </source>
</evidence>
<dbReference type="InterPro" id="IPR051783">
    <property type="entry name" value="NAD(P)-dependent_oxidoreduct"/>
</dbReference>
<dbReference type="OrthoDB" id="596910at2"/>
<name>L0FXN5_ECHVK</name>
<dbReference type="Pfam" id="PF01370">
    <property type="entry name" value="Epimerase"/>
    <property type="match status" value="1"/>
</dbReference>
<dbReference type="HOGENOM" id="CLU_007383_6_0_10"/>
<accession>L0FXN5</accession>
<dbReference type="PANTHER" id="PTHR48079:SF6">
    <property type="entry name" value="NAD(P)-BINDING DOMAIN-CONTAINING PROTEIN-RELATED"/>
    <property type="match status" value="1"/>
</dbReference>
<dbReference type="InterPro" id="IPR036291">
    <property type="entry name" value="NAD(P)-bd_dom_sf"/>
</dbReference>
<sequence>MKILITGITGLFGSYLAREFGAIGEIHGLKRPTSNTDILSDIHGQITWHEGDINDYQSLQRAFEGMDLIIHAAGLVSFSQKDKNQLLRVNYEGTTNVVNVMLELGIQRLVHVSSVAALGRTPEQHVVNENHKWVDSPWNTPYAISKYLGELEVWRGVQEGLEALVVNPAVLLARQSETRSSAEIYRYVAEENRFYPTGDINFIDIRDAASITFRLYQENQWDERFILSKGSMPFQAFFTSMADAMGKRPPQIAVNNFMINVATTWGRIKQLFGLKPLLNKQTAMVAQLPITFDNQKVNKLTGYQYRSLKETFQWAVNKK</sequence>
<feature type="domain" description="NAD-dependent epimerase/dehydratase" evidence="1">
    <location>
        <begin position="3"/>
        <end position="218"/>
    </location>
</feature>
<protein>
    <submittedName>
        <fullName evidence="2">Nucleoside-diphosphate-sugar epimerase</fullName>
    </submittedName>
</protein>
<dbReference type="Gene3D" id="3.40.50.720">
    <property type="entry name" value="NAD(P)-binding Rossmann-like Domain"/>
    <property type="match status" value="1"/>
</dbReference>
<dbReference type="KEGG" id="evi:Echvi_1149"/>
<evidence type="ECO:0000313" key="3">
    <source>
        <dbReference type="Proteomes" id="UP000010796"/>
    </source>
</evidence>
<dbReference type="RefSeq" id="WP_015264984.1">
    <property type="nucleotide sequence ID" value="NC_019904.1"/>
</dbReference>
<dbReference type="eggNOG" id="COG0451">
    <property type="taxonomic scope" value="Bacteria"/>
</dbReference>
<dbReference type="SUPFAM" id="SSF51735">
    <property type="entry name" value="NAD(P)-binding Rossmann-fold domains"/>
    <property type="match status" value="1"/>
</dbReference>
<dbReference type="GO" id="GO:0004029">
    <property type="term" value="F:aldehyde dehydrogenase (NAD+) activity"/>
    <property type="evidence" value="ECO:0007669"/>
    <property type="project" value="TreeGrafter"/>
</dbReference>
<dbReference type="PANTHER" id="PTHR48079">
    <property type="entry name" value="PROTEIN YEEZ"/>
    <property type="match status" value="1"/>
</dbReference>
<dbReference type="InterPro" id="IPR001509">
    <property type="entry name" value="Epimerase_deHydtase"/>
</dbReference>
<dbReference type="PATRIC" id="fig|926556.3.peg.1209"/>
<dbReference type="STRING" id="926556.Echvi_1149"/>
<dbReference type="EMBL" id="CP003346">
    <property type="protein sequence ID" value="AGA77420.1"/>
    <property type="molecule type" value="Genomic_DNA"/>
</dbReference>
<evidence type="ECO:0000313" key="2">
    <source>
        <dbReference type="EMBL" id="AGA77420.1"/>
    </source>
</evidence>
<dbReference type="AlphaFoldDB" id="L0FXN5"/>
<dbReference type="Proteomes" id="UP000010796">
    <property type="component" value="Chromosome"/>
</dbReference>
<dbReference type="GO" id="GO:0005737">
    <property type="term" value="C:cytoplasm"/>
    <property type="evidence" value="ECO:0007669"/>
    <property type="project" value="TreeGrafter"/>
</dbReference>
<gene>
    <name evidence="2" type="ordered locus">Echvi_1149</name>
</gene>